<dbReference type="AlphaFoldDB" id="A0A2G2XT96"/>
<comment type="caution">
    <text evidence="1">The sequence shown here is derived from an EMBL/GenBank/DDBJ whole genome shotgun (WGS) entry which is preliminary data.</text>
</comment>
<reference evidence="2" key="2">
    <citation type="journal article" date="2017" name="J. Anim. Genet.">
        <title>Multiple reference genome sequences of hot pepper reveal the massive evolution of plant disease resistance genes by retroduplication.</title>
        <authorList>
            <person name="Kim S."/>
            <person name="Park J."/>
            <person name="Yeom S.-I."/>
            <person name="Kim Y.-M."/>
            <person name="Seo E."/>
            <person name="Kim K.-T."/>
            <person name="Kim M.-S."/>
            <person name="Lee J.M."/>
            <person name="Cheong K."/>
            <person name="Shin H.-S."/>
            <person name="Kim S.-B."/>
            <person name="Han K."/>
            <person name="Lee J."/>
            <person name="Park M."/>
            <person name="Lee H.-A."/>
            <person name="Lee H.-Y."/>
            <person name="Lee Y."/>
            <person name="Oh S."/>
            <person name="Lee J.H."/>
            <person name="Choi E."/>
            <person name="Choi E."/>
            <person name="Lee S.E."/>
            <person name="Jeon J."/>
            <person name="Kim H."/>
            <person name="Choi G."/>
            <person name="Song H."/>
            <person name="Lee J."/>
            <person name="Lee S.-C."/>
            <person name="Kwon J.-K."/>
            <person name="Lee H.-Y."/>
            <person name="Koo N."/>
            <person name="Hong Y."/>
            <person name="Kim R.W."/>
            <person name="Kang W.-H."/>
            <person name="Huh J.H."/>
            <person name="Kang B.-C."/>
            <person name="Yang T.-J."/>
            <person name="Lee Y.-H."/>
            <person name="Bennetzen J.L."/>
            <person name="Choi D."/>
        </authorList>
    </citation>
    <scope>NUCLEOTIDE SEQUENCE [LARGE SCALE GENOMIC DNA]</scope>
    <source>
        <strain evidence="2">cv. PBC81</strain>
    </source>
</reference>
<dbReference type="EMBL" id="MLFT02000001">
    <property type="protein sequence ID" value="PHT60724.1"/>
    <property type="molecule type" value="Genomic_DNA"/>
</dbReference>
<sequence length="80" mass="9364">MKYSEMKIAAKVYFNRNWNREDMLNPNEIPGHAHKTLKKKAFHASPALLSASWQVQQFAMELFGLEPAYWTLTVSSFRLF</sequence>
<gene>
    <name evidence="1" type="ORF">CQW23_03087</name>
</gene>
<reference evidence="1 2" key="1">
    <citation type="journal article" date="2017" name="Genome Biol.">
        <title>New reference genome sequences of hot pepper reveal the massive evolution of plant disease-resistance genes by retroduplication.</title>
        <authorList>
            <person name="Kim S."/>
            <person name="Park J."/>
            <person name="Yeom S.I."/>
            <person name="Kim Y.M."/>
            <person name="Seo E."/>
            <person name="Kim K.T."/>
            <person name="Kim M.S."/>
            <person name="Lee J.M."/>
            <person name="Cheong K."/>
            <person name="Shin H.S."/>
            <person name="Kim S.B."/>
            <person name="Han K."/>
            <person name="Lee J."/>
            <person name="Park M."/>
            <person name="Lee H.A."/>
            <person name="Lee H.Y."/>
            <person name="Lee Y."/>
            <person name="Oh S."/>
            <person name="Lee J.H."/>
            <person name="Choi E."/>
            <person name="Choi E."/>
            <person name="Lee S.E."/>
            <person name="Jeon J."/>
            <person name="Kim H."/>
            <person name="Choi G."/>
            <person name="Song H."/>
            <person name="Lee J."/>
            <person name="Lee S.C."/>
            <person name="Kwon J.K."/>
            <person name="Lee H.Y."/>
            <person name="Koo N."/>
            <person name="Hong Y."/>
            <person name="Kim R.W."/>
            <person name="Kang W.H."/>
            <person name="Huh J.H."/>
            <person name="Kang B.C."/>
            <person name="Yang T.J."/>
            <person name="Lee Y.H."/>
            <person name="Bennetzen J.L."/>
            <person name="Choi D."/>
        </authorList>
    </citation>
    <scope>NUCLEOTIDE SEQUENCE [LARGE SCALE GENOMIC DNA]</scope>
    <source>
        <strain evidence="2">cv. PBC81</strain>
    </source>
</reference>
<dbReference type="Proteomes" id="UP000224567">
    <property type="component" value="Unassembled WGS sequence"/>
</dbReference>
<proteinExistence type="predicted"/>
<organism evidence="1 2">
    <name type="scientific">Capsicum baccatum</name>
    <name type="common">Peruvian pepper</name>
    <dbReference type="NCBI Taxonomy" id="33114"/>
    <lineage>
        <taxon>Eukaryota</taxon>
        <taxon>Viridiplantae</taxon>
        <taxon>Streptophyta</taxon>
        <taxon>Embryophyta</taxon>
        <taxon>Tracheophyta</taxon>
        <taxon>Spermatophyta</taxon>
        <taxon>Magnoliopsida</taxon>
        <taxon>eudicotyledons</taxon>
        <taxon>Gunneridae</taxon>
        <taxon>Pentapetalae</taxon>
        <taxon>asterids</taxon>
        <taxon>lamiids</taxon>
        <taxon>Solanales</taxon>
        <taxon>Solanaceae</taxon>
        <taxon>Solanoideae</taxon>
        <taxon>Capsiceae</taxon>
        <taxon>Capsicum</taxon>
    </lineage>
</organism>
<protein>
    <submittedName>
        <fullName evidence="1">Uncharacterized protein</fullName>
    </submittedName>
</protein>
<dbReference type="OrthoDB" id="1277691at2759"/>
<keyword evidence="2" id="KW-1185">Reference proteome</keyword>
<evidence type="ECO:0000313" key="2">
    <source>
        <dbReference type="Proteomes" id="UP000224567"/>
    </source>
</evidence>
<dbReference type="STRING" id="33114.A0A2G2XT96"/>
<name>A0A2G2XT96_CAPBA</name>
<evidence type="ECO:0000313" key="1">
    <source>
        <dbReference type="EMBL" id="PHT60724.1"/>
    </source>
</evidence>
<accession>A0A2G2XT96</accession>